<evidence type="ECO:0000313" key="11">
    <source>
        <dbReference type="Proteomes" id="UP000791440"/>
    </source>
</evidence>
<evidence type="ECO:0000256" key="2">
    <source>
        <dbReference type="ARBA" id="ARBA00010617"/>
    </source>
</evidence>
<dbReference type="InterPro" id="IPR036396">
    <property type="entry name" value="Cyt_P450_sf"/>
</dbReference>
<proteinExistence type="inferred from homology"/>
<dbReference type="InterPro" id="IPR050479">
    <property type="entry name" value="CYP11_CYP27_families"/>
</dbReference>
<evidence type="ECO:0000256" key="7">
    <source>
        <dbReference type="ARBA" id="ARBA00023033"/>
    </source>
</evidence>
<dbReference type="Pfam" id="PF00067">
    <property type="entry name" value="p450"/>
    <property type="match status" value="1"/>
</dbReference>
<dbReference type="GO" id="GO:0020037">
    <property type="term" value="F:heme binding"/>
    <property type="evidence" value="ECO:0007669"/>
    <property type="project" value="InterPro"/>
</dbReference>
<keyword evidence="4 8" id="KW-0479">Metal-binding</keyword>
<gene>
    <name evidence="10" type="ORF">O3G_MSEX002986</name>
</gene>
<keyword evidence="5 9" id="KW-0560">Oxidoreductase</keyword>
<reference evidence="10" key="1">
    <citation type="journal article" date="2016" name="Insect Biochem. Mol. Biol.">
        <title>Multifaceted biological insights from a draft genome sequence of the tobacco hornworm moth, Manduca sexta.</title>
        <authorList>
            <person name="Kanost M.R."/>
            <person name="Arrese E.L."/>
            <person name="Cao X."/>
            <person name="Chen Y.R."/>
            <person name="Chellapilla S."/>
            <person name="Goldsmith M.R."/>
            <person name="Grosse-Wilde E."/>
            <person name="Heckel D.G."/>
            <person name="Herndon N."/>
            <person name="Jiang H."/>
            <person name="Papanicolaou A."/>
            <person name="Qu J."/>
            <person name="Soulages J.L."/>
            <person name="Vogel H."/>
            <person name="Walters J."/>
            <person name="Waterhouse R.M."/>
            <person name="Ahn S.J."/>
            <person name="Almeida F.C."/>
            <person name="An C."/>
            <person name="Aqrawi P."/>
            <person name="Bretschneider A."/>
            <person name="Bryant W.B."/>
            <person name="Bucks S."/>
            <person name="Chao H."/>
            <person name="Chevignon G."/>
            <person name="Christen J.M."/>
            <person name="Clarke D.F."/>
            <person name="Dittmer N.T."/>
            <person name="Ferguson L.C.F."/>
            <person name="Garavelou S."/>
            <person name="Gordon K.H.J."/>
            <person name="Gunaratna R.T."/>
            <person name="Han Y."/>
            <person name="Hauser F."/>
            <person name="He Y."/>
            <person name="Heidel-Fischer H."/>
            <person name="Hirsh A."/>
            <person name="Hu Y."/>
            <person name="Jiang H."/>
            <person name="Kalra D."/>
            <person name="Klinner C."/>
            <person name="Konig C."/>
            <person name="Kovar C."/>
            <person name="Kroll A.R."/>
            <person name="Kuwar S.S."/>
            <person name="Lee S.L."/>
            <person name="Lehman R."/>
            <person name="Li K."/>
            <person name="Li Z."/>
            <person name="Liang H."/>
            <person name="Lovelace S."/>
            <person name="Lu Z."/>
            <person name="Mansfield J.H."/>
            <person name="McCulloch K.J."/>
            <person name="Mathew T."/>
            <person name="Morton B."/>
            <person name="Muzny D.M."/>
            <person name="Neunemann D."/>
            <person name="Ongeri F."/>
            <person name="Pauchet Y."/>
            <person name="Pu L.L."/>
            <person name="Pyrousis I."/>
            <person name="Rao X.J."/>
            <person name="Redding A."/>
            <person name="Roesel C."/>
            <person name="Sanchez-Gracia A."/>
            <person name="Schaack S."/>
            <person name="Shukla A."/>
            <person name="Tetreau G."/>
            <person name="Wang Y."/>
            <person name="Xiong G.H."/>
            <person name="Traut W."/>
            <person name="Walsh T.K."/>
            <person name="Worley K.C."/>
            <person name="Wu D."/>
            <person name="Wu W."/>
            <person name="Wu Y.Q."/>
            <person name="Zhang X."/>
            <person name="Zou Z."/>
            <person name="Zucker H."/>
            <person name="Briscoe A.D."/>
            <person name="Burmester T."/>
            <person name="Clem R.J."/>
            <person name="Feyereisen R."/>
            <person name="Grimmelikhuijzen C.J.P."/>
            <person name="Hamodrakas S.J."/>
            <person name="Hansson B.S."/>
            <person name="Huguet E."/>
            <person name="Jermiin L.S."/>
            <person name="Lan Q."/>
            <person name="Lehman H.K."/>
            <person name="Lorenzen M."/>
            <person name="Merzendorfer H."/>
            <person name="Michalopoulos I."/>
            <person name="Morton D.B."/>
            <person name="Muthukrishnan S."/>
            <person name="Oakeshott J.G."/>
            <person name="Palmer W."/>
            <person name="Park Y."/>
            <person name="Passarelli A.L."/>
            <person name="Rozas J."/>
            <person name="Schwartz L.M."/>
            <person name="Smith W."/>
            <person name="Southgate A."/>
            <person name="Vilcinskas A."/>
            <person name="Vogt R."/>
            <person name="Wang P."/>
            <person name="Werren J."/>
            <person name="Yu X.Q."/>
            <person name="Zhou J.J."/>
            <person name="Brown S.J."/>
            <person name="Scherer S.E."/>
            <person name="Richards S."/>
            <person name="Blissard G.W."/>
        </authorList>
    </citation>
    <scope>NUCLEOTIDE SEQUENCE</scope>
</reference>
<reference evidence="10" key="2">
    <citation type="submission" date="2020-12" db="EMBL/GenBank/DDBJ databases">
        <authorList>
            <person name="Kanost M."/>
        </authorList>
    </citation>
    <scope>NUCLEOTIDE SEQUENCE</scope>
</reference>
<dbReference type="GO" id="GO:0004497">
    <property type="term" value="F:monooxygenase activity"/>
    <property type="evidence" value="ECO:0007669"/>
    <property type="project" value="UniProtKB-KW"/>
</dbReference>
<dbReference type="InterPro" id="IPR002401">
    <property type="entry name" value="Cyt_P450_E_grp-I"/>
</dbReference>
<evidence type="ECO:0000256" key="4">
    <source>
        <dbReference type="ARBA" id="ARBA00022723"/>
    </source>
</evidence>
<dbReference type="PANTHER" id="PTHR24279:SF120">
    <property type="entry name" value="CYTOCHROME P450"/>
    <property type="match status" value="1"/>
</dbReference>
<dbReference type="PANTHER" id="PTHR24279">
    <property type="entry name" value="CYTOCHROME P450"/>
    <property type="match status" value="1"/>
</dbReference>
<dbReference type="GO" id="GO:0005506">
    <property type="term" value="F:iron ion binding"/>
    <property type="evidence" value="ECO:0007669"/>
    <property type="project" value="InterPro"/>
</dbReference>
<evidence type="ECO:0000256" key="6">
    <source>
        <dbReference type="ARBA" id="ARBA00023004"/>
    </source>
</evidence>
<dbReference type="GO" id="GO:0016705">
    <property type="term" value="F:oxidoreductase activity, acting on paired donors, with incorporation or reduction of molecular oxygen"/>
    <property type="evidence" value="ECO:0007669"/>
    <property type="project" value="InterPro"/>
</dbReference>
<comment type="cofactor">
    <cofactor evidence="1 8">
        <name>heme</name>
        <dbReference type="ChEBI" id="CHEBI:30413"/>
    </cofactor>
</comment>
<dbReference type="PRINTS" id="PR00463">
    <property type="entry name" value="EP450I"/>
</dbReference>
<dbReference type="Gene3D" id="1.10.630.10">
    <property type="entry name" value="Cytochrome P450"/>
    <property type="match status" value="1"/>
</dbReference>
<protein>
    <recommendedName>
        <fullName evidence="12">Cytochrome P450</fullName>
    </recommendedName>
</protein>
<dbReference type="PRINTS" id="PR00385">
    <property type="entry name" value="P450"/>
</dbReference>
<dbReference type="AlphaFoldDB" id="A0A922CFR1"/>
<comment type="similarity">
    <text evidence="2 9">Belongs to the cytochrome P450 family.</text>
</comment>
<dbReference type="InterPro" id="IPR001128">
    <property type="entry name" value="Cyt_P450"/>
</dbReference>
<dbReference type="Proteomes" id="UP000791440">
    <property type="component" value="Unassembled WGS sequence"/>
</dbReference>
<feature type="binding site" description="axial binding residue" evidence="8">
    <location>
        <position position="470"/>
    </location>
    <ligand>
        <name>heme</name>
        <dbReference type="ChEBI" id="CHEBI:30413"/>
    </ligand>
    <ligandPart>
        <name>Fe</name>
        <dbReference type="ChEBI" id="CHEBI:18248"/>
    </ligandPart>
</feature>
<dbReference type="PROSITE" id="PS00086">
    <property type="entry name" value="CYTOCHROME_P450"/>
    <property type="match status" value="1"/>
</dbReference>
<keyword evidence="11" id="KW-1185">Reference proteome</keyword>
<dbReference type="CDD" id="cd11054">
    <property type="entry name" value="CYP24A1-like"/>
    <property type="match status" value="1"/>
</dbReference>
<evidence type="ECO:0000256" key="1">
    <source>
        <dbReference type="ARBA" id="ARBA00001971"/>
    </source>
</evidence>
<name>A0A922CFR1_MANSE</name>
<comment type="caution">
    <text evidence="10">The sequence shown here is derived from an EMBL/GenBank/DDBJ whole genome shotgun (WGS) entry which is preliminary data.</text>
</comment>
<keyword evidence="7 9" id="KW-0503">Monooxygenase</keyword>
<evidence type="ECO:0000256" key="9">
    <source>
        <dbReference type="RuleBase" id="RU000461"/>
    </source>
</evidence>
<keyword evidence="3 8" id="KW-0349">Heme</keyword>
<sequence>MGSIGWETERKRISSEGRVTSKTCRAERQRLLLYKCAFRKLSAAASVPPKPFSSIPGLKSFPIIGPLHNFLPFIGEIGPKGNIFDLLDTLRVKYGPIVKMNGAFARGPMVVLFEPEDYEQVYRAEDLTSLRPGFAVLTYYREQQKSTFEGMNGTITAQGKEWRDFRMKVNPALLKPKLVKLYGPALDEIAVEMTQRLSRIKNDEEYLKWNFDTEMTKFSLESIALVALGTRLGCLQDSIPADHPAKKMMDSTKVIFEMSYKLEILPSPWRYISTPSYKKITNAYDSHWKISTNYIKHAQKALQERGHDIPDEDKSVIEKLLAIDEKVAVVMANEMLFAGIDTVAFVTTNLLYHLAINPKVQDKLRAEIRSDPESGSKYFRACLKEALRFYHVVPANLRRTSKPHVVRGYEIPEGVDVIAPNEYLSRMEKYYPRPNEFIPERWIADKSDPLYYGNAHPMVTLPFGFGLRSCLGRRIAQLEMEIFVTRFINELKVSWDGPPLKVVNKLTNTIKKPYYFKFEDAK</sequence>
<evidence type="ECO:0000256" key="8">
    <source>
        <dbReference type="PIRSR" id="PIRSR602401-1"/>
    </source>
</evidence>
<evidence type="ECO:0000256" key="5">
    <source>
        <dbReference type="ARBA" id="ARBA00023002"/>
    </source>
</evidence>
<evidence type="ECO:0008006" key="12">
    <source>
        <dbReference type="Google" id="ProtNLM"/>
    </source>
</evidence>
<dbReference type="InterPro" id="IPR017972">
    <property type="entry name" value="Cyt_P450_CS"/>
</dbReference>
<evidence type="ECO:0000313" key="10">
    <source>
        <dbReference type="EMBL" id="KAG6443748.1"/>
    </source>
</evidence>
<accession>A0A922CFR1</accession>
<organism evidence="10 11">
    <name type="scientific">Manduca sexta</name>
    <name type="common">Tobacco hawkmoth</name>
    <name type="synonym">Tobacco hornworm</name>
    <dbReference type="NCBI Taxonomy" id="7130"/>
    <lineage>
        <taxon>Eukaryota</taxon>
        <taxon>Metazoa</taxon>
        <taxon>Ecdysozoa</taxon>
        <taxon>Arthropoda</taxon>
        <taxon>Hexapoda</taxon>
        <taxon>Insecta</taxon>
        <taxon>Pterygota</taxon>
        <taxon>Neoptera</taxon>
        <taxon>Endopterygota</taxon>
        <taxon>Lepidoptera</taxon>
        <taxon>Glossata</taxon>
        <taxon>Ditrysia</taxon>
        <taxon>Bombycoidea</taxon>
        <taxon>Sphingidae</taxon>
        <taxon>Sphinginae</taxon>
        <taxon>Sphingini</taxon>
        <taxon>Manduca</taxon>
    </lineage>
</organism>
<dbReference type="EMBL" id="JH668305">
    <property type="protein sequence ID" value="KAG6443748.1"/>
    <property type="molecule type" value="Genomic_DNA"/>
</dbReference>
<evidence type="ECO:0000256" key="3">
    <source>
        <dbReference type="ARBA" id="ARBA00022617"/>
    </source>
</evidence>
<keyword evidence="6 8" id="KW-0408">Iron</keyword>
<dbReference type="SUPFAM" id="SSF48264">
    <property type="entry name" value="Cytochrome P450"/>
    <property type="match status" value="1"/>
</dbReference>